<evidence type="ECO:0000313" key="6">
    <source>
        <dbReference type="EMBL" id="CAB4218885.1"/>
    </source>
</evidence>
<name>A0A6J5QCQ1_9CAUD</name>
<keyword evidence="1" id="KW-0812">Transmembrane</keyword>
<dbReference type="EMBL" id="LR798387">
    <property type="protein sequence ID" value="CAB5228284.1"/>
    <property type="molecule type" value="Genomic_DNA"/>
</dbReference>
<keyword evidence="1" id="KW-1133">Transmembrane helix</keyword>
<accession>A0A6J5QCQ1</accession>
<keyword evidence="1" id="KW-0472">Membrane</keyword>
<reference evidence="3" key="1">
    <citation type="submission" date="2020-05" db="EMBL/GenBank/DDBJ databases">
        <authorList>
            <person name="Chiriac C."/>
            <person name="Salcher M."/>
            <person name="Ghai R."/>
            <person name="Kavagutti S V."/>
        </authorList>
    </citation>
    <scope>NUCLEOTIDE SEQUENCE</scope>
</reference>
<evidence type="ECO:0000313" key="3">
    <source>
        <dbReference type="EMBL" id="CAB4182580.1"/>
    </source>
</evidence>
<evidence type="ECO:0000313" key="2">
    <source>
        <dbReference type="EMBL" id="CAB4150539.1"/>
    </source>
</evidence>
<dbReference type="EMBL" id="LR796542">
    <property type="protein sequence ID" value="CAB4150539.1"/>
    <property type="molecule type" value="Genomic_DNA"/>
</dbReference>
<dbReference type="EMBL" id="LR797396">
    <property type="protein sequence ID" value="CAB4213431.1"/>
    <property type="molecule type" value="Genomic_DNA"/>
</dbReference>
<dbReference type="EMBL" id="LR797473">
    <property type="protein sequence ID" value="CAB4218885.1"/>
    <property type="molecule type" value="Genomic_DNA"/>
</dbReference>
<evidence type="ECO:0000313" key="7">
    <source>
        <dbReference type="EMBL" id="CAB5228284.1"/>
    </source>
</evidence>
<feature type="transmembrane region" description="Helical" evidence="1">
    <location>
        <begin position="55"/>
        <end position="76"/>
    </location>
</feature>
<evidence type="ECO:0000313" key="4">
    <source>
        <dbReference type="EMBL" id="CAB4199663.1"/>
    </source>
</evidence>
<dbReference type="EMBL" id="LR797290">
    <property type="protein sequence ID" value="CAB4199663.1"/>
    <property type="molecule type" value="Genomic_DNA"/>
</dbReference>
<evidence type="ECO:0000256" key="1">
    <source>
        <dbReference type="SAM" id="Phobius"/>
    </source>
</evidence>
<organism evidence="3">
    <name type="scientific">uncultured Caudovirales phage</name>
    <dbReference type="NCBI Taxonomy" id="2100421"/>
    <lineage>
        <taxon>Viruses</taxon>
        <taxon>Duplodnaviria</taxon>
        <taxon>Heunggongvirae</taxon>
        <taxon>Uroviricota</taxon>
        <taxon>Caudoviricetes</taxon>
        <taxon>Peduoviridae</taxon>
        <taxon>Maltschvirus</taxon>
        <taxon>Maltschvirus maltsch</taxon>
    </lineage>
</organism>
<evidence type="ECO:0000313" key="5">
    <source>
        <dbReference type="EMBL" id="CAB4213431.1"/>
    </source>
</evidence>
<protein>
    <submittedName>
        <fullName evidence="3">Uncharacterized protein</fullName>
    </submittedName>
</protein>
<sequence length="96" mass="11031">MKRCKDCANEVYGDDKVCTMCKTNEWKDMHSPNSRRAAIESFNTECHRRERIKNAIHNGIIFAVLLMLGAAFIANIPDALKYESEKLNRVRKLTGE</sequence>
<proteinExistence type="predicted"/>
<dbReference type="EMBL" id="LR797031">
    <property type="protein sequence ID" value="CAB4182580.1"/>
    <property type="molecule type" value="Genomic_DNA"/>
</dbReference>
<gene>
    <name evidence="3" type="ORF">UFOVP1093_7</name>
    <name evidence="4" type="ORF">UFOVP1340_6</name>
    <name evidence="5" type="ORF">UFOVP1448_17</name>
    <name evidence="7" type="ORF">UFOVP1538_18</name>
    <name evidence="6" type="ORF">UFOVP1600_43</name>
    <name evidence="2" type="ORF">UFOVP569_44</name>
</gene>